<sequence>MPMWLIWTIVAVACAGAEALTLTLILGFIAAAAALTLVAAVLGAPIVAQLLVFVGSAAALLGVVRPIARAHLYTPPALRTGVDALVGQRGLVVERVDAHHGQIKIGGELWSARPYVDGQCYEPGTTVEVVKIQGAIALVFGTE</sequence>
<dbReference type="OrthoDB" id="9792945at2"/>
<dbReference type="EMBL" id="CP000481">
    <property type="protein sequence ID" value="ABK52927.1"/>
    <property type="molecule type" value="Genomic_DNA"/>
</dbReference>
<dbReference type="SUPFAM" id="SSF141322">
    <property type="entry name" value="NfeD domain-like"/>
    <property type="match status" value="1"/>
</dbReference>
<dbReference type="GO" id="GO:0005886">
    <property type="term" value="C:plasma membrane"/>
    <property type="evidence" value="ECO:0007669"/>
    <property type="project" value="TreeGrafter"/>
</dbReference>
<evidence type="ECO:0000256" key="3">
    <source>
        <dbReference type="ARBA" id="ARBA00022989"/>
    </source>
</evidence>
<reference evidence="7 8" key="1">
    <citation type="journal article" date="2009" name="Genome Res.">
        <title>Complete genome of the cellulolytic thermophile Acidothermus cellulolyticus 11B provides insights into its ecophysiological and evolutionary adaptations.</title>
        <authorList>
            <person name="Barabote R.D."/>
            <person name="Xie G."/>
            <person name="Leu D.H."/>
            <person name="Normand P."/>
            <person name="Necsulea A."/>
            <person name="Daubin V."/>
            <person name="Medigue C."/>
            <person name="Adney W.S."/>
            <person name="Xu X.C."/>
            <person name="Lapidus A."/>
            <person name="Parales R.E."/>
            <person name="Detter C."/>
            <person name="Pujic P."/>
            <person name="Bruce D."/>
            <person name="Lavire C."/>
            <person name="Challacombe J.F."/>
            <person name="Brettin T.S."/>
            <person name="Berry A.M."/>
        </authorList>
    </citation>
    <scope>NUCLEOTIDE SEQUENCE [LARGE SCALE GENOMIC DNA]</scope>
    <source>
        <strain evidence="8">ATCC 43068 / DSM 8971 / 11B</strain>
    </source>
</reference>
<keyword evidence="2 5" id="KW-0812">Transmembrane</keyword>
<evidence type="ECO:0000256" key="1">
    <source>
        <dbReference type="ARBA" id="ARBA00004141"/>
    </source>
</evidence>
<evidence type="ECO:0000256" key="5">
    <source>
        <dbReference type="SAM" id="Phobius"/>
    </source>
</evidence>
<dbReference type="InParanoid" id="A0LU17"/>
<dbReference type="AlphaFoldDB" id="A0LU17"/>
<dbReference type="InterPro" id="IPR052165">
    <property type="entry name" value="Membrane_assoc_protease"/>
</dbReference>
<feature type="domain" description="NfeD-like C-terminal" evidence="6">
    <location>
        <begin position="82"/>
        <end position="139"/>
    </location>
</feature>
<dbReference type="InterPro" id="IPR002810">
    <property type="entry name" value="NfeD-like_C"/>
</dbReference>
<organism evidence="7 8">
    <name type="scientific">Acidothermus cellulolyticus (strain ATCC 43068 / DSM 8971 / 11B)</name>
    <dbReference type="NCBI Taxonomy" id="351607"/>
    <lineage>
        <taxon>Bacteria</taxon>
        <taxon>Bacillati</taxon>
        <taxon>Actinomycetota</taxon>
        <taxon>Actinomycetes</taxon>
        <taxon>Acidothermales</taxon>
        <taxon>Acidothermaceae</taxon>
        <taxon>Acidothermus</taxon>
    </lineage>
</organism>
<dbReference type="HOGENOM" id="CLU_116732_2_0_11"/>
<evidence type="ECO:0000313" key="8">
    <source>
        <dbReference type="Proteomes" id="UP000008221"/>
    </source>
</evidence>
<gene>
    <name evidence="7" type="ordered locus">Acel_1155</name>
</gene>
<dbReference type="Gene3D" id="2.40.50.140">
    <property type="entry name" value="Nucleic acid-binding proteins"/>
    <property type="match status" value="1"/>
</dbReference>
<dbReference type="Pfam" id="PF01957">
    <property type="entry name" value="NfeD"/>
    <property type="match status" value="1"/>
</dbReference>
<dbReference type="RefSeq" id="WP_011719990.1">
    <property type="nucleotide sequence ID" value="NC_008578.1"/>
</dbReference>
<keyword evidence="4 5" id="KW-0472">Membrane</keyword>
<keyword evidence="3 5" id="KW-1133">Transmembrane helix</keyword>
<name>A0LU17_ACIC1</name>
<evidence type="ECO:0000256" key="4">
    <source>
        <dbReference type="ARBA" id="ARBA00023136"/>
    </source>
</evidence>
<dbReference type="KEGG" id="ace:Acel_1155"/>
<dbReference type="eggNOG" id="COG1585">
    <property type="taxonomic scope" value="Bacteria"/>
</dbReference>
<protein>
    <recommendedName>
        <fullName evidence="6">NfeD-like C-terminal domain-containing protein</fullName>
    </recommendedName>
</protein>
<dbReference type="PANTHER" id="PTHR33507:SF3">
    <property type="entry name" value="INNER MEMBRANE PROTEIN YBBJ"/>
    <property type="match status" value="1"/>
</dbReference>
<keyword evidence="8" id="KW-1185">Reference proteome</keyword>
<proteinExistence type="predicted"/>
<dbReference type="Proteomes" id="UP000008221">
    <property type="component" value="Chromosome"/>
</dbReference>
<evidence type="ECO:0000259" key="6">
    <source>
        <dbReference type="Pfam" id="PF01957"/>
    </source>
</evidence>
<evidence type="ECO:0000256" key="2">
    <source>
        <dbReference type="ARBA" id="ARBA00022692"/>
    </source>
</evidence>
<evidence type="ECO:0000313" key="7">
    <source>
        <dbReference type="EMBL" id="ABK52927.1"/>
    </source>
</evidence>
<comment type="subcellular location">
    <subcellularLocation>
        <location evidence="1">Membrane</location>
        <topology evidence="1">Multi-pass membrane protein</topology>
    </subcellularLocation>
</comment>
<dbReference type="InterPro" id="IPR012340">
    <property type="entry name" value="NA-bd_OB-fold"/>
</dbReference>
<feature type="transmembrane region" description="Helical" evidence="5">
    <location>
        <begin position="29"/>
        <end position="62"/>
    </location>
</feature>
<dbReference type="PANTHER" id="PTHR33507">
    <property type="entry name" value="INNER MEMBRANE PROTEIN YBBJ"/>
    <property type="match status" value="1"/>
</dbReference>
<accession>A0LU17</accession>
<dbReference type="STRING" id="351607.Acel_1155"/>